<sequence>MGVVGMTSFAGVAGSVGVLQGIQGALGAFCAANQATAMAIMPPGAESASALAMGQQQAGSATYATNFLAGIEQMMELNGAILASSAGTEITDAGNAAMSLI</sequence>
<proteinExistence type="predicted"/>
<evidence type="ECO:0000313" key="1">
    <source>
        <dbReference type="EMBL" id="ORW08504.1"/>
    </source>
</evidence>
<dbReference type="Proteomes" id="UP000193866">
    <property type="component" value="Unassembled WGS sequence"/>
</dbReference>
<comment type="caution">
    <text evidence="1">The sequence shown here is derived from an EMBL/GenBank/DDBJ whole genome shotgun (WGS) entry which is preliminary data.</text>
</comment>
<dbReference type="STRING" id="1108812.AWC16_19085"/>
<reference evidence="1 2" key="1">
    <citation type="submission" date="2016-01" db="EMBL/GenBank/DDBJ databases">
        <title>The new phylogeny of the genus Mycobacterium.</title>
        <authorList>
            <person name="Tarcisio F."/>
            <person name="Conor M."/>
            <person name="Antonella G."/>
            <person name="Elisabetta G."/>
            <person name="Giulia F.S."/>
            <person name="Sara T."/>
            <person name="Anna F."/>
            <person name="Clotilde B."/>
            <person name="Roberto B."/>
            <person name="Veronica D.S."/>
            <person name="Fabio R."/>
            <person name="Monica P."/>
            <person name="Olivier J."/>
            <person name="Enrico T."/>
            <person name="Nicola S."/>
        </authorList>
    </citation>
    <scope>NUCLEOTIDE SEQUENCE [LARGE SCALE GENOMIC DNA]</scope>
    <source>
        <strain evidence="1 2">DSM 45394</strain>
    </source>
</reference>
<gene>
    <name evidence="1" type="ORF">AWC16_19085</name>
</gene>
<protein>
    <recommendedName>
        <fullName evidence="3">PE family protein</fullName>
    </recommendedName>
</protein>
<evidence type="ECO:0000313" key="2">
    <source>
        <dbReference type="Proteomes" id="UP000193866"/>
    </source>
</evidence>
<name>A0A1X1YBU3_9MYCO</name>
<dbReference type="OrthoDB" id="4762209at2"/>
<accession>A0A1X1YBU3</accession>
<organism evidence="1 2">
    <name type="scientific">Mycolicibacter longobardus</name>
    <dbReference type="NCBI Taxonomy" id="1108812"/>
    <lineage>
        <taxon>Bacteria</taxon>
        <taxon>Bacillati</taxon>
        <taxon>Actinomycetota</taxon>
        <taxon>Actinomycetes</taxon>
        <taxon>Mycobacteriales</taxon>
        <taxon>Mycobacteriaceae</taxon>
        <taxon>Mycolicibacter</taxon>
    </lineage>
</organism>
<dbReference type="RefSeq" id="WP_085266145.1">
    <property type="nucleotide sequence ID" value="NZ_LQPG01000035.1"/>
</dbReference>
<dbReference type="EMBL" id="LQPG01000035">
    <property type="protein sequence ID" value="ORW08504.1"/>
    <property type="molecule type" value="Genomic_DNA"/>
</dbReference>
<keyword evidence="2" id="KW-1185">Reference proteome</keyword>
<evidence type="ECO:0008006" key="3">
    <source>
        <dbReference type="Google" id="ProtNLM"/>
    </source>
</evidence>
<dbReference type="AlphaFoldDB" id="A0A1X1YBU3"/>